<dbReference type="EMBL" id="BRXX01000219">
    <property type="protein sequence ID" value="GMH98492.1"/>
    <property type="molecule type" value="Genomic_DNA"/>
</dbReference>
<feature type="region of interest" description="Disordered" evidence="1">
    <location>
        <begin position="67"/>
        <end position="86"/>
    </location>
</feature>
<dbReference type="SUPFAM" id="SSF110004">
    <property type="entry name" value="Glycolipid transfer protein, GLTP"/>
    <property type="match status" value="1"/>
</dbReference>
<sequence length="388" mass="43347">MIKSRSLSGSLSGLTQSYPLLGSLPSSSSPLYQPGNPNRLHHDLRHNPRQGLTPTFPASRYSSFHHQASLTQASLPPPSSSSRTSSRTPLYLAAALTILLWSITLNFLLTYSSVSPSLLNLASHHPAAGGVDYRKRFMNPSVFNLPRGGSSSYSPSSSKVTTDEIVDVTTLTLSSLSSTFSTVLSSGLPVPSFLTLITEFANYRIHHQVPPSYKSYSVGMSLGQKDVLQNVRKIRSAYISYLEHTSSTSANIWDLIDLELEVSYHKLPKLQDPSASIGLLWIWRQLKYQVEIYENFLEGYTAKESCELAYQQTYSRYHSWFVRAIFSRSFNAAPSELVIFEHMTGLKGEDARDKAKLEMEIFVNKVKEVVEELERGIEERGINDPTRV</sequence>
<dbReference type="GO" id="GO:0005829">
    <property type="term" value="C:cytosol"/>
    <property type="evidence" value="ECO:0007669"/>
    <property type="project" value="TreeGrafter"/>
</dbReference>
<keyword evidence="5" id="KW-1185">Reference proteome</keyword>
<dbReference type="Proteomes" id="UP001165160">
    <property type="component" value="Unassembled WGS sequence"/>
</dbReference>
<dbReference type="Gene3D" id="1.10.3520.10">
    <property type="entry name" value="Glycolipid transfer protein"/>
    <property type="match status" value="1"/>
</dbReference>
<evidence type="ECO:0000256" key="1">
    <source>
        <dbReference type="SAM" id="MobiDB-lite"/>
    </source>
</evidence>
<gene>
    <name evidence="4" type="ORF">TrVE_jg9994</name>
</gene>
<dbReference type="GO" id="GO:0016020">
    <property type="term" value="C:membrane"/>
    <property type="evidence" value="ECO:0007669"/>
    <property type="project" value="TreeGrafter"/>
</dbReference>
<evidence type="ECO:0000313" key="4">
    <source>
        <dbReference type="EMBL" id="GMH98492.1"/>
    </source>
</evidence>
<proteinExistence type="predicted"/>
<dbReference type="InterPro" id="IPR036497">
    <property type="entry name" value="GLTP_sf"/>
</dbReference>
<dbReference type="PANTHER" id="PTHR10219:SF43">
    <property type="entry name" value="GLYCOLIPID TRANSFER PROTEIN DOMAIN-CONTAINING PROTEIN"/>
    <property type="match status" value="1"/>
</dbReference>
<evidence type="ECO:0000259" key="3">
    <source>
        <dbReference type="Pfam" id="PF08718"/>
    </source>
</evidence>
<protein>
    <recommendedName>
        <fullName evidence="3">Glycolipid transfer protein domain-containing protein</fullName>
    </recommendedName>
</protein>
<feature type="transmembrane region" description="Helical" evidence="2">
    <location>
        <begin position="90"/>
        <end position="111"/>
    </location>
</feature>
<keyword evidence="2" id="KW-1133">Transmembrane helix</keyword>
<evidence type="ECO:0000313" key="5">
    <source>
        <dbReference type="Proteomes" id="UP001165160"/>
    </source>
</evidence>
<keyword evidence="2" id="KW-0472">Membrane</keyword>
<dbReference type="GO" id="GO:1902387">
    <property type="term" value="F:ceramide 1-phosphate binding"/>
    <property type="evidence" value="ECO:0007669"/>
    <property type="project" value="TreeGrafter"/>
</dbReference>
<evidence type="ECO:0000256" key="2">
    <source>
        <dbReference type="SAM" id="Phobius"/>
    </source>
</evidence>
<dbReference type="InterPro" id="IPR014830">
    <property type="entry name" value="Glycolipid_transfer_prot_dom"/>
</dbReference>
<accession>A0A9W7F1W3</accession>
<feature type="region of interest" description="Disordered" evidence="1">
    <location>
        <begin position="28"/>
        <end position="58"/>
    </location>
</feature>
<dbReference type="Pfam" id="PF08718">
    <property type="entry name" value="GLTP"/>
    <property type="match status" value="1"/>
</dbReference>
<reference evidence="5" key="1">
    <citation type="journal article" date="2023" name="Commun. Biol.">
        <title>Genome analysis of Parmales, the sister group of diatoms, reveals the evolutionary specialization of diatoms from phago-mixotrophs to photoautotrophs.</title>
        <authorList>
            <person name="Ban H."/>
            <person name="Sato S."/>
            <person name="Yoshikawa S."/>
            <person name="Yamada K."/>
            <person name="Nakamura Y."/>
            <person name="Ichinomiya M."/>
            <person name="Sato N."/>
            <person name="Blanc-Mathieu R."/>
            <person name="Endo H."/>
            <person name="Kuwata A."/>
            <person name="Ogata H."/>
        </authorList>
    </citation>
    <scope>NUCLEOTIDE SEQUENCE [LARGE SCALE GENOMIC DNA]</scope>
    <source>
        <strain evidence="5">NIES 3699</strain>
    </source>
</reference>
<comment type="caution">
    <text evidence="4">The sequence shown here is derived from an EMBL/GenBank/DDBJ whole genome shotgun (WGS) entry which is preliminary data.</text>
</comment>
<dbReference type="PANTHER" id="PTHR10219">
    <property type="entry name" value="GLYCOLIPID TRANSFER PROTEIN-RELATED"/>
    <property type="match status" value="1"/>
</dbReference>
<dbReference type="GO" id="GO:1902388">
    <property type="term" value="F:ceramide 1-phosphate transfer activity"/>
    <property type="evidence" value="ECO:0007669"/>
    <property type="project" value="TreeGrafter"/>
</dbReference>
<dbReference type="AlphaFoldDB" id="A0A9W7F1W3"/>
<name>A0A9W7F1W3_9STRA</name>
<feature type="domain" description="Glycolipid transfer protein" evidence="3">
    <location>
        <begin position="220"/>
        <end position="343"/>
    </location>
</feature>
<organism evidence="4 5">
    <name type="scientific">Triparma verrucosa</name>
    <dbReference type="NCBI Taxonomy" id="1606542"/>
    <lineage>
        <taxon>Eukaryota</taxon>
        <taxon>Sar</taxon>
        <taxon>Stramenopiles</taxon>
        <taxon>Ochrophyta</taxon>
        <taxon>Bolidophyceae</taxon>
        <taxon>Parmales</taxon>
        <taxon>Triparmaceae</taxon>
        <taxon>Triparma</taxon>
    </lineage>
</organism>
<keyword evidence="2" id="KW-0812">Transmembrane</keyword>